<keyword evidence="5 11" id="KW-0949">S-adenosyl-L-methionine</keyword>
<dbReference type="GO" id="GO:0003723">
    <property type="term" value="F:RNA binding"/>
    <property type="evidence" value="ECO:0007669"/>
    <property type="project" value="UniProtKB-UniRule"/>
</dbReference>
<evidence type="ECO:0000259" key="13">
    <source>
        <dbReference type="PROSITE" id="PS51686"/>
    </source>
</evidence>
<dbReference type="InterPro" id="IPR023267">
    <property type="entry name" value="RCMT"/>
</dbReference>
<sequence>MKKSNTHNKQQIGLRAFKAYYSKQFGEERWNSLYKSLHLPKKHSCLLNKYSTIVTNNQDLGLPADAKQVEFLTLPCLSCDEEISHPSRDDSNLVLNYYVLDAASVMAIEALDIQQKDNVLDLCAAPGGKSIAIMQKLSLVEGTLQCNELDSARNAKLKRIITEYVPFAYQSKVNVTRKSGSLVFNFPNNFYNKILVDAPCSSDRHLVQNADEMAKWKPKLTETLALTQLSLLVCAMEKVKVGGTIVYATCSISDAENDGVIEKALANKRGASCVVVTNEREYGIGEPTKHGWIVLPDDKKEQGWGPLFFCVLRRIESAVKEDEFNDSSSDEEEEGVQSDDSEENK</sequence>
<evidence type="ECO:0000313" key="15">
    <source>
        <dbReference type="Proteomes" id="UP001431209"/>
    </source>
</evidence>
<evidence type="ECO:0000256" key="9">
    <source>
        <dbReference type="ARBA" id="ARBA00042050"/>
    </source>
</evidence>
<evidence type="ECO:0000256" key="4">
    <source>
        <dbReference type="ARBA" id="ARBA00022679"/>
    </source>
</evidence>
<keyword evidence="8" id="KW-0496">Mitochondrion</keyword>
<dbReference type="PROSITE" id="PS51686">
    <property type="entry name" value="SAM_MT_RSMB_NOP"/>
    <property type="match status" value="1"/>
</dbReference>
<organism evidence="14 15">
    <name type="scientific">Acrasis kona</name>
    <dbReference type="NCBI Taxonomy" id="1008807"/>
    <lineage>
        <taxon>Eukaryota</taxon>
        <taxon>Discoba</taxon>
        <taxon>Heterolobosea</taxon>
        <taxon>Tetramitia</taxon>
        <taxon>Eutetramitia</taxon>
        <taxon>Acrasidae</taxon>
        <taxon>Acrasis</taxon>
    </lineage>
</organism>
<protein>
    <recommendedName>
        <fullName evidence="9">NOL1/NOP2/Sun domain family member 4</fullName>
    </recommendedName>
</protein>
<feature type="domain" description="SAM-dependent MTase RsmB/NOP-type" evidence="13">
    <location>
        <begin position="33"/>
        <end position="315"/>
    </location>
</feature>
<name>A0AAW2ZS82_9EUKA</name>
<comment type="caution">
    <text evidence="11">Lacks conserved residue(s) required for the propagation of feature annotation.</text>
</comment>
<dbReference type="InterPro" id="IPR029063">
    <property type="entry name" value="SAM-dependent_MTases_sf"/>
</dbReference>
<comment type="subcellular location">
    <subcellularLocation>
        <location evidence="1">Mitochondrion</location>
    </subcellularLocation>
</comment>
<comment type="similarity">
    <text evidence="11">Belongs to the class I-like SAM-binding methyltransferase superfamily. RsmB/NOP family.</text>
</comment>
<dbReference type="Pfam" id="PF01189">
    <property type="entry name" value="Methyltr_RsmB-F"/>
    <property type="match status" value="1"/>
</dbReference>
<dbReference type="Gene3D" id="6.20.240.40">
    <property type="match status" value="1"/>
</dbReference>
<dbReference type="InterPro" id="IPR001678">
    <property type="entry name" value="MeTrfase_RsmB-F_NOP2_dom"/>
</dbReference>
<keyword evidence="3 11" id="KW-0489">Methyltransferase</keyword>
<evidence type="ECO:0000256" key="6">
    <source>
        <dbReference type="ARBA" id="ARBA00022884"/>
    </source>
</evidence>
<dbReference type="InterPro" id="IPR049560">
    <property type="entry name" value="MeTrfase_RsmB-F_NOP2_cat"/>
</dbReference>
<evidence type="ECO:0000256" key="2">
    <source>
        <dbReference type="ARBA" id="ARBA00022552"/>
    </source>
</evidence>
<dbReference type="GO" id="GO:0005762">
    <property type="term" value="C:mitochondrial large ribosomal subunit"/>
    <property type="evidence" value="ECO:0007669"/>
    <property type="project" value="TreeGrafter"/>
</dbReference>
<proteinExistence type="inferred from homology"/>
<dbReference type="EMBL" id="JAOPGA020001893">
    <property type="protein sequence ID" value="KAL0491967.1"/>
    <property type="molecule type" value="Genomic_DNA"/>
</dbReference>
<evidence type="ECO:0000256" key="10">
    <source>
        <dbReference type="ARBA" id="ARBA00049302"/>
    </source>
</evidence>
<dbReference type="GO" id="GO:0008173">
    <property type="term" value="F:RNA methyltransferase activity"/>
    <property type="evidence" value="ECO:0007669"/>
    <property type="project" value="InterPro"/>
</dbReference>
<evidence type="ECO:0000256" key="7">
    <source>
        <dbReference type="ARBA" id="ARBA00022946"/>
    </source>
</evidence>
<evidence type="ECO:0000256" key="1">
    <source>
        <dbReference type="ARBA" id="ARBA00004173"/>
    </source>
</evidence>
<feature type="compositionally biased region" description="Acidic residues" evidence="12">
    <location>
        <begin position="323"/>
        <end position="345"/>
    </location>
</feature>
<keyword evidence="7" id="KW-0809">Transit peptide</keyword>
<feature type="binding site" evidence="11">
    <location>
        <position position="197"/>
    </location>
    <ligand>
        <name>S-adenosyl-L-methionine</name>
        <dbReference type="ChEBI" id="CHEBI:59789"/>
    </ligand>
</feature>
<evidence type="ECO:0000313" key="14">
    <source>
        <dbReference type="EMBL" id="KAL0491967.1"/>
    </source>
</evidence>
<gene>
    <name evidence="14" type="ORF">AKO1_010128</name>
</gene>
<evidence type="ECO:0000256" key="5">
    <source>
        <dbReference type="ARBA" id="ARBA00022691"/>
    </source>
</evidence>
<dbReference type="Proteomes" id="UP001431209">
    <property type="component" value="Unassembled WGS sequence"/>
</dbReference>
<feature type="binding site" evidence="11">
    <location>
        <position position="148"/>
    </location>
    <ligand>
        <name>S-adenosyl-L-methionine</name>
        <dbReference type="ChEBI" id="CHEBI:59789"/>
    </ligand>
</feature>
<keyword evidence="4 11" id="KW-0808">Transferase</keyword>
<keyword evidence="2" id="KW-0698">rRNA processing</keyword>
<keyword evidence="6 11" id="KW-0694">RNA-binding</keyword>
<dbReference type="PANTHER" id="PTHR22808">
    <property type="entry name" value="NCL1 YEAST -RELATED NOL1/NOP2/FMU SUN DOMAIN-CONTAINING"/>
    <property type="match status" value="1"/>
</dbReference>
<dbReference type="AlphaFoldDB" id="A0AAW2ZS82"/>
<accession>A0AAW2ZS82</accession>
<reference evidence="14 15" key="1">
    <citation type="submission" date="2024-03" db="EMBL/GenBank/DDBJ databases">
        <title>The Acrasis kona genome and developmental transcriptomes reveal deep origins of eukaryotic multicellular pathways.</title>
        <authorList>
            <person name="Sheikh S."/>
            <person name="Fu C.-J."/>
            <person name="Brown M.W."/>
            <person name="Baldauf S.L."/>
        </authorList>
    </citation>
    <scope>NUCLEOTIDE SEQUENCE [LARGE SCALE GENOMIC DNA]</scope>
    <source>
        <strain evidence="14 15">ATCC MYA-3509</strain>
    </source>
</reference>
<feature type="binding site" evidence="11">
    <location>
        <begin position="123"/>
        <end position="129"/>
    </location>
    <ligand>
        <name>S-adenosyl-L-methionine</name>
        <dbReference type="ChEBI" id="CHEBI:59789"/>
    </ligand>
</feature>
<evidence type="ECO:0000256" key="11">
    <source>
        <dbReference type="PROSITE-ProRule" id="PRU01023"/>
    </source>
</evidence>
<evidence type="ECO:0000256" key="12">
    <source>
        <dbReference type="SAM" id="MobiDB-lite"/>
    </source>
</evidence>
<feature type="region of interest" description="Disordered" evidence="12">
    <location>
        <begin position="321"/>
        <end position="345"/>
    </location>
</feature>
<evidence type="ECO:0000256" key="3">
    <source>
        <dbReference type="ARBA" id="ARBA00022603"/>
    </source>
</evidence>
<comment type="caution">
    <text evidence="14">The sequence shown here is derived from an EMBL/GenBank/DDBJ whole genome shotgun (WGS) entry which is preliminary data.</text>
</comment>
<feature type="active site" description="Nucleophile" evidence="11">
    <location>
        <position position="250"/>
    </location>
</feature>
<dbReference type="PANTHER" id="PTHR22808:SF3">
    <property type="entry name" value="5-METHYLCYTOSINE RRNA METHYLTRANSFERASE NSUN4"/>
    <property type="match status" value="1"/>
</dbReference>
<dbReference type="GO" id="GO:0031167">
    <property type="term" value="P:rRNA methylation"/>
    <property type="evidence" value="ECO:0007669"/>
    <property type="project" value="TreeGrafter"/>
</dbReference>
<keyword evidence="15" id="KW-1185">Reference proteome</keyword>
<evidence type="ECO:0000256" key="8">
    <source>
        <dbReference type="ARBA" id="ARBA00023128"/>
    </source>
</evidence>
<dbReference type="SUPFAM" id="SSF53335">
    <property type="entry name" value="S-adenosyl-L-methionine-dependent methyltransferases"/>
    <property type="match status" value="1"/>
</dbReference>
<dbReference type="Gene3D" id="3.40.50.150">
    <property type="entry name" value="Vaccinia Virus protein VP39"/>
    <property type="match status" value="1"/>
</dbReference>
<comment type="catalytic activity">
    <reaction evidence="10">
        <text>a cytidine in rRNA + S-adenosyl-L-methionine = a 5-methylcytidine in rRNA + S-adenosyl-L-homocysteine + H(+)</text>
        <dbReference type="Rhea" id="RHEA:61484"/>
        <dbReference type="Rhea" id="RHEA-COMP:15836"/>
        <dbReference type="Rhea" id="RHEA-COMP:15837"/>
        <dbReference type="ChEBI" id="CHEBI:15378"/>
        <dbReference type="ChEBI" id="CHEBI:57856"/>
        <dbReference type="ChEBI" id="CHEBI:59789"/>
        <dbReference type="ChEBI" id="CHEBI:74483"/>
        <dbReference type="ChEBI" id="CHEBI:82748"/>
    </reaction>
</comment>
<dbReference type="PRINTS" id="PR02008">
    <property type="entry name" value="RCMTFAMILY"/>
</dbReference>